<dbReference type="Proteomes" id="UP000326857">
    <property type="component" value="Unassembled WGS sequence"/>
</dbReference>
<evidence type="ECO:0000313" key="1">
    <source>
        <dbReference type="EMBL" id="VVT29284.1"/>
    </source>
</evidence>
<dbReference type="AlphaFoldDB" id="A0A5E8ACQ8"/>
<name>A0A5E8ACQ8_9SPHN</name>
<protein>
    <submittedName>
        <fullName evidence="1">Uncharacterized protein</fullName>
    </submittedName>
</protein>
<accession>A0A5E8ACQ8</accession>
<evidence type="ECO:0000313" key="2">
    <source>
        <dbReference type="Proteomes" id="UP000326857"/>
    </source>
</evidence>
<organism evidence="1 2">
    <name type="scientific">Sphingomonas aurantiaca</name>
    <dbReference type="NCBI Taxonomy" id="185949"/>
    <lineage>
        <taxon>Bacteria</taxon>
        <taxon>Pseudomonadati</taxon>
        <taxon>Pseudomonadota</taxon>
        <taxon>Alphaproteobacteria</taxon>
        <taxon>Sphingomonadales</taxon>
        <taxon>Sphingomonadaceae</taxon>
        <taxon>Sphingomonas</taxon>
    </lineage>
</organism>
<sequence>MTLPEPSAGSASWRESNDYLSTRTTAPTDLDVLLTLFSDSATRMTFRAAAGDTSRGRSCGEWRTRIAATRSKPTTSLQSCLCR</sequence>
<gene>
    <name evidence="1" type="ORF">SPHINGO391_510085</name>
</gene>
<reference evidence="1 2" key="1">
    <citation type="submission" date="2019-09" db="EMBL/GenBank/DDBJ databases">
        <authorList>
            <person name="Dittami M. S."/>
        </authorList>
    </citation>
    <scope>NUCLEOTIDE SEQUENCE [LARGE SCALE GENOMIC DNA]</scope>
    <source>
        <strain evidence="1">SPHINGO391</strain>
    </source>
</reference>
<dbReference type="EMBL" id="CABVLI010000047">
    <property type="protein sequence ID" value="VVT29284.1"/>
    <property type="molecule type" value="Genomic_DNA"/>
</dbReference>
<proteinExistence type="predicted"/>